<dbReference type="KEGG" id="mhl:MHLP_03935"/>
<dbReference type="STRING" id="1212765.MHLP_03935"/>
<reference evidence="2" key="2">
    <citation type="submission" date="2012-07" db="EMBL/GenBank/DDBJ databases">
        <title>Complete genome sequence of 'Candidatus Mycoplasma haemolamae'.</title>
        <authorList>
            <person name="Guimaraes A.M.S."/>
            <person name="Toth B."/>
            <person name="Santos A.P."/>
            <person name="Nascimento N.C."/>
            <person name="Sojka J.E."/>
            <person name="Messick J.B."/>
        </authorList>
    </citation>
    <scope>NUCLEOTIDE SEQUENCE [LARGE SCALE GENOMIC DNA]</scope>
    <source>
        <strain evidence="2">Purdue</strain>
    </source>
</reference>
<proteinExistence type="predicted"/>
<name>I7C732_MYCHA</name>
<dbReference type="Proteomes" id="UP000006502">
    <property type="component" value="Chromosome"/>
</dbReference>
<dbReference type="AlphaFoldDB" id="I7C732"/>
<keyword evidence="2" id="KW-1185">Reference proteome</keyword>
<dbReference type="HOGENOM" id="CLU_132059_0_0_14"/>
<organism evidence="1 2">
    <name type="scientific">Mycoplasma haematolamae (strain Purdue)</name>
    <dbReference type="NCBI Taxonomy" id="1212765"/>
    <lineage>
        <taxon>Bacteria</taxon>
        <taxon>Bacillati</taxon>
        <taxon>Mycoplasmatota</taxon>
        <taxon>Mollicutes</taxon>
        <taxon>Mycoplasmataceae</taxon>
        <taxon>Mycoplasma</taxon>
    </lineage>
</organism>
<dbReference type="PATRIC" id="fig|1212765.3.peg.894"/>
<protein>
    <submittedName>
        <fullName evidence="1">Uncharacterized protein</fullName>
    </submittedName>
</protein>
<evidence type="ECO:0000313" key="1">
    <source>
        <dbReference type="EMBL" id="AFO52367.1"/>
    </source>
</evidence>
<reference evidence="1 2" key="1">
    <citation type="journal article" date="2012" name="J. Bacteriol.">
        <title>Genome Sequence of "Candidatus Mycoplasma haemolamae" Strain Purdue, a Red Blood Cell Pathogen of Alpacas (Vicugna pacos) and Llamas (Lama glama).</title>
        <authorList>
            <person name="Guimaraes A.M."/>
            <person name="Toth B."/>
            <person name="Santos A.P."/>
            <person name="do Nascimento N.C."/>
            <person name="Kritchevsky J.E."/>
            <person name="Messick J.B."/>
        </authorList>
    </citation>
    <scope>NUCLEOTIDE SEQUENCE [LARGE SCALE GENOMIC DNA]</scope>
    <source>
        <strain evidence="1 2">Purdue</strain>
    </source>
</reference>
<evidence type="ECO:0000313" key="2">
    <source>
        <dbReference type="Proteomes" id="UP000006502"/>
    </source>
</evidence>
<dbReference type="EMBL" id="CP003731">
    <property type="protein sequence ID" value="AFO52367.1"/>
    <property type="molecule type" value="Genomic_DNA"/>
</dbReference>
<gene>
    <name evidence="1" type="ordered locus">MHLP_03935</name>
</gene>
<sequence length="170" mass="18880">MGWPTIFKATTSLLLAGGALGGSSYLILTEGEDVYDSGLSINAELNKEATFLVKVNDDKEIELNCNKKTDKYLYLGLESDTKPSNLKDSEERLKIQCLYLEKTESSEVKVKSFSGEKYAQPSLRCVLTGLESKSSKKRYRFNCIGGSPGLRGEKRERDLESNSYIVLKSA</sequence>
<accession>I7C732</accession>